<reference evidence="6" key="2">
    <citation type="journal article" date="2007" name="Science">
        <title>Draft genome sequence of the sexually transmitted pathogen Trichomonas vaginalis.</title>
        <authorList>
            <person name="Carlton J.M."/>
            <person name="Hirt R.P."/>
            <person name="Silva J.C."/>
            <person name="Delcher A.L."/>
            <person name="Schatz M."/>
            <person name="Zhao Q."/>
            <person name="Wortman J.R."/>
            <person name="Bidwell S.L."/>
            <person name="Alsmark U.C.M."/>
            <person name="Besteiro S."/>
            <person name="Sicheritz-Ponten T."/>
            <person name="Noel C.J."/>
            <person name="Dacks J.B."/>
            <person name="Foster P.G."/>
            <person name="Simillion C."/>
            <person name="Van de Peer Y."/>
            <person name="Miranda-Saavedra D."/>
            <person name="Barton G.J."/>
            <person name="Westrop G.D."/>
            <person name="Mueller S."/>
            <person name="Dessi D."/>
            <person name="Fiori P.L."/>
            <person name="Ren Q."/>
            <person name="Paulsen I."/>
            <person name="Zhang H."/>
            <person name="Bastida-Corcuera F.D."/>
            <person name="Simoes-Barbosa A."/>
            <person name="Brown M.T."/>
            <person name="Hayes R.D."/>
            <person name="Mukherjee M."/>
            <person name="Okumura C.Y."/>
            <person name="Schneider R."/>
            <person name="Smith A.J."/>
            <person name="Vanacova S."/>
            <person name="Villalvazo M."/>
            <person name="Haas B.J."/>
            <person name="Pertea M."/>
            <person name="Feldblyum T.V."/>
            <person name="Utterback T.R."/>
            <person name="Shu C.L."/>
            <person name="Osoegawa K."/>
            <person name="de Jong P.J."/>
            <person name="Hrdy I."/>
            <person name="Horvathova L."/>
            <person name="Zubacova Z."/>
            <person name="Dolezal P."/>
            <person name="Malik S.B."/>
            <person name="Logsdon J.M. Jr."/>
            <person name="Henze K."/>
            <person name="Gupta A."/>
            <person name="Wang C.C."/>
            <person name="Dunne R.L."/>
            <person name="Upcroft J.A."/>
            <person name="Upcroft P."/>
            <person name="White O."/>
            <person name="Salzberg S.L."/>
            <person name="Tang P."/>
            <person name="Chiu C.-H."/>
            <person name="Lee Y.-S."/>
            <person name="Embley T.M."/>
            <person name="Coombs G.H."/>
            <person name="Mottram J.C."/>
            <person name="Tachezy J."/>
            <person name="Fraser-Liggett C.M."/>
            <person name="Johnson P.J."/>
        </authorList>
    </citation>
    <scope>NUCLEOTIDE SEQUENCE [LARGE SCALE GENOMIC DNA]</scope>
    <source>
        <strain evidence="6">G3</strain>
    </source>
</reference>
<accession>A2DLT4</accession>
<evidence type="ECO:0000256" key="4">
    <source>
        <dbReference type="PIRSR" id="PIRSR600407-2"/>
    </source>
</evidence>
<dbReference type="PANTHER" id="PTHR11782:SF83">
    <property type="entry name" value="GUANOSINE-DIPHOSPHATASE"/>
    <property type="match status" value="1"/>
</dbReference>
<keyword evidence="5" id="KW-0472">Membrane</keyword>
<evidence type="ECO:0000256" key="1">
    <source>
        <dbReference type="ARBA" id="ARBA00009283"/>
    </source>
</evidence>
<dbReference type="Pfam" id="PF01150">
    <property type="entry name" value="GDA1_CD39"/>
    <property type="match status" value="1"/>
</dbReference>
<feature type="binding site" evidence="4">
    <location>
        <begin position="172"/>
        <end position="176"/>
    </location>
    <ligand>
        <name>ATP</name>
        <dbReference type="ChEBI" id="CHEBI:30616"/>
    </ligand>
</feature>
<keyword evidence="5" id="KW-0812">Transmembrane</keyword>
<dbReference type="VEuPathDB" id="TrichDB:TVAG_063220"/>
<evidence type="ECO:0000313" key="6">
    <source>
        <dbReference type="EMBL" id="EAY18717.1"/>
    </source>
</evidence>
<dbReference type="GO" id="GO:0005524">
    <property type="term" value="F:ATP binding"/>
    <property type="evidence" value="ECO:0007669"/>
    <property type="project" value="UniProtKB-KW"/>
</dbReference>
<dbReference type="InterPro" id="IPR000407">
    <property type="entry name" value="GDA1_CD39_NTPase"/>
</dbReference>
<dbReference type="PANTHER" id="PTHR11782">
    <property type="entry name" value="ADENOSINE/GUANOSINE DIPHOSPHATASE"/>
    <property type="match status" value="1"/>
</dbReference>
<feature type="transmembrane region" description="Helical" evidence="5">
    <location>
        <begin position="404"/>
        <end position="425"/>
    </location>
</feature>
<gene>
    <name evidence="6" type="ORF">TVAG_063220</name>
</gene>
<dbReference type="GO" id="GO:0017110">
    <property type="term" value="F:nucleoside diphosphate phosphatase activity"/>
    <property type="evidence" value="ECO:0000318"/>
    <property type="project" value="GO_Central"/>
</dbReference>
<sequence>MLSLLFATSLSKAKYGIMVDAGSSGTRAFVYTWDSSSEIPDLKPVYENGKPLKKKIKIRLADSAKKPELVEEIFKPICEFAEKYVPAKLYSSTPMYVFATAGMRLLGNNQQNQVCDQVYGFISKNYKFKISRQNIRVINGVEEGVYGWLSVNLLLGNFKENKPYYGAMDLGGASFQIAVEVNENDKYEESLLVTVGTKRIRVFSHSYLGYGVDVSSRSITKAISAVTDSDNISNPCFPKGYTDTIVGKDTITVHGTGDFEKCSKIAKKILIDGPHFETVNIPGISNINKLVGMANLYFANAFFGLPTTSSLADLKTKGTEYCARDWKDISKELQGKESLEYAHTYCYCAAYQYVLLTKGFNFNDQNAEIQKLDDINGIDLSWAIGAMLAHISDVEIVKEENIPFTALIFANIVAFSVLLPLYLVIKRKFSAQRYIRESHPL</sequence>
<dbReference type="VEuPathDB" id="TrichDB:TVAGG3_0581590"/>
<reference evidence="6" key="1">
    <citation type="submission" date="2006-10" db="EMBL/GenBank/DDBJ databases">
        <authorList>
            <person name="Amadeo P."/>
            <person name="Zhao Q."/>
            <person name="Wortman J."/>
            <person name="Fraser-Liggett C."/>
            <person name="Carlton J."/>
        </authorList>
    </citation>
    <scope>NUCLEOTIDE SEQUENCE</scope>
    <source>
        <strain evidence="6">G3</strain>
    </source>
</reference>
<name>A2DLT4_TRIV3</name>
<comment type="similarity">
    <text evidence="1">Belongs to the GDA1/CD39 NTPase family.</text>
</comment>
<dbReference type="STRING" id="5722.A2DLT4"/>
<dbReference type="FunCoup" id="A2DLT4">
    <property type="interactions" value="207"/>
</dbReference>
<dbReference type="RefSeq" id="XP_001579703.1">
    <property type="nucleotide sequence ID" value="XM_001579653.1"/>
</dbReference>
<dbReference type="OMA" id="ENPFHRH"/>
<proteinExistence type="inferred from homology"/>
<dbReference type="InParanoid" id="A2DLT4"/>
<keyword evidence="4" id="KW-0067">ATP-binding</keyword>
<keyword evidence="4" id="KW-0547">Nucleotide-binding</keyword>
<evidence type="ECO:0000256" key="3">
    <source>
        <dbReference type="PIRSR" id="PIRSR600407-1"/>
    </source>
</evidence>
<evidence type="ECO:0000256" key="2">
    <source>
        <dbReference type="ARBA" id="ARBA00022801"/>
    </source>
</evidence>
<dbReference type="Gene3D" id="3.30.420.40">
    <property type="match status" value="1"/>
</dbReference>
<evidence type="ECO:0000313" key="7">
    <source>
        <dbReference type="Proteomes" id="UP000001542"/>
    </source>
</evidence>
<dbReference type="CDD" id="cd24003">
    <property type="entry name" value="ASKHA_NBD_GDA1_CD39_NTPase"/>
    <property type="match status" value="1"/>
</dbReference>
<keyword evidence="5" id="KW-1133">Transmembrane helix</keyword>
<keyword evidence="7" id="KW-1185">Reference proteome</keyword>
<dbReference type="eggNOG" id="KOG1386">
    <property type="taxonomic scope" value="Eukaryota"/>
</dbReference>
<evidence type="ECO:0008006" key="8">
    <source>
        <dbReference type="Google" id="ProtNLM"/>
    </source>
</evidence>
<feature type="active site" description="Proton acceptor" evidence="3">
    <location>
        <position position="143"/>
    </location>
</feature>
<protein>
    <recommendedName>
        <fullName evidence="8">GDA1/CD39 family protein</fullName>
    </recommendedName>
</protein>
<dbReference type="EMBL" id="DS113216">
    <property type="protein sequence ID" value="EAY18717.1"/>
    <property type="molecule type" value="Genomic_DNA"/>
</dbReference>
<dbReference type="GO" id="GO:0016020">
    <property type="term" value="C:membrane"/>
    <property type="evidence" value="ECO:0000318"/>
    <property type="project" value="GO_Central"/>
</dbReference>
<organism evidence="6 7">
    <name type="scientific">Trichomonas vaginalis (strain ATCC PRA-98 / G3)</name>
    <dbReference type="NCBI Taxonomy" id="412133"/>
    <lineage>
        <taxon>Eukaryota</taxon>
        <taxon>Metamonada</taxon>
        <taxon>Parabasalia</taxon>
        <taxon>Trichomonadida</taxon>
        <taxon>Trichomonadidae</taxon>
        <taxon>Trichomonas</taxon>
    </lineage>
</organism>
<dbReference type="SMR" id="A2DLT4"/>
<dbReference type="OrthoDB" id="6372431at2759"/>
<dbReference type="GO" id="GO:0009134">
    <property type="term" value="P:nucleoside diphosphate catabolic process"/>
    <property type="evidence" value="ECO:0000318"/>
    <property type="project" value="GO_Central"/>
</dbReference>
<dbReference type="Gene3D" id="3.30.420.150">
    <property type="entry name" value="Exopolyphosphatase. Domain 2"/>
    <property type="match status" value="1"/>
</dbReference>
<evidence type="ECO:0000256" key="5">
    <source>
        <dbReference type="SAM" id="Phobius"/>
    </source>
</evidence>
<keyword evidence="2" id="KW-0378">Hydrolase</keyword>
<dbReference type="AlphaFoldDB" id="A2DLT4"/>
<dbReference type="KEGG" id="tva:5464231"/>
<dbReference type="Proteomes" id="UP000001542">
    <property type="component" value="Unassembled WGS sequence"/>
</dbReference>